<keyword evidence="3" id="KW-1185">Reference proteome</keyword>
<evidence type="ECO:0000256" key="1">
    <source>
        <dbReference type="SAM" id="Phobius"/>
    </source>
</evidence>
<keyword evidence="1" id="KW-1133">Transmembrane helix</keyword>
<protein>
    <recommendedName>
        <fullName evidence="4">DUF2178 domain-containing protein</fullName>
    </recommendedName>
</protein>
<feature type="transmembrane region" description="Helical" evidence="1">
    <location>
        <begin position="45"/>
        <end position="70"/>
    </location>
</feature>
<feature type="transmembrane region" description="Helical" evidence="1">
    <location>
        <begin position="126"/>
        <end position="143"/>
    </location>
</feature>
<comment type="caution">
    <text evidence="2">The sequence shown here is derived from an EMBL/GenBank/DDBJ whole genome shotgun (WGS) entry which is preliminary data.</text>
</comment>
<keyword evidence="1" id="KW-0812">Transmembrane</keyword>
<reference evidence="2" key="1">
    <citation type="journal article" date="2014" name="Int. J. Syst. Evol. Microbiol.">
        <title>Complete genome sequence of Corynebacterium casei LMG S-19264T (=DSM 44701T), isolated from a smear-ripened cheese.</title>
        <authorList>
            <consortium name="US DOE Joint Genome Institute (JGI-PGF)"/>
            <person name="Walter F."/>
            <person name="Albersmeier A."/>
            <person name="Kalinowski J."/>
            <person name="Ruckert C."/>
        </authorList>
    </citation>
    <scope>NUCLEOTIDE SEQUENCE</scope>
    <source>
        <strain evidence="2">VKM Ac-1958</strain>
    </source>
</reference>
<sequence>MQEVVMAYEERNVWASLVVSVITLTTYIVLVFQQAGDGPLTDVDWFPLMLWTIGGGIVAVIVISILWGIIAGARDRDGIGTADIRDRDISRMGSRVEQAFVVIAGLGVIVLCAVNAHVFWIANTMFLGFAVAALVGGIARVIAYRRGLV</sequence>
<evidence type="ECO:0000313" key="3">
    <source>
        <dbReference type="Proteomes" id="UP001142325"/>
    </source>
</evidence>
<dbReference type="AlphaFoldDB" id="A0A9W6HSI4"/>
<name>A0A9W6HSI4_9MICO</name>
<evidence type="ECO:0000313" key="2">
    <source>
        <dbReference type="EMBL" id="GLK01306.1"/>
    </source>
</evidence>
<proteinExistence type="predicted"/>
<feature type="transmembrane region" description="Helical" evidence="1">
    <location>
        <begin position="99"/>
        <end position="120"/>
    </location>
</feature>
<dbReference type="EMBL" id="BSET01000001">
    <property type="protein sequence ID" value="GLK01306.1"/>
    <property type="molecule type" value="Genomic_DNA"/>
</dbReference>
<feature type="transmembrane region" description="Helical" evidence="1">
    <location>
        <begin position="12"/>
        <end position="33"/>
    </location>
</feature>
<accession>A0A9W6HSI4</accession>
<dbReference type="Proteomes" id="UP001142325">
    <property type="component" value="Unassembled WGS sequence"/>
</dbReference>
<reference evidence="2" key="2">
    <citation type="submission" date="2023-01" db="EMBL/GenBank/DDBJ databases">
        <authorList>
            <person name="Sun Q."/>
            <person name="Evtushenko L."/>
        </authorList>
    </citation>
    <scope>NUCLEOTIDE SEQUENCE</scope>
    <source>
        <strain evidence="2">VKM Ac-1958</strain>
    </source>
</reference>
<organism evidence="2 3">
    <name type="scientific">Microbacterium keratanolyticum</name>
    <dbReference type="NCBI Taxonomy" id="67574"/>
    <lineage>
        <taxon>Bacteria</taxon>
        <taxon>Bacillati</taxon>
        <taxon>Actinomycetota</taxon>
        <taxon>Actinomycetes</taxon>
        <taxon>Micrococcales</taxon>
        <taxon>Microbacteriaceae</taxon>
        <taxon>Microbacterium</taxon>
    </lineage>
</organism>
<gene>
    <name evidence="2" type="ORF">GCM10017596_10210</name>
</gene>
<keyword evidence="1" id="KW-0472">Membrane</keyword>
<evidence type="ECO:0008006" key="4">
    <source>
        <dbReference type="Google" id="ProtNLM"/>
    </source>
</evidence>